<evidence type="ECO:0000259" key="2">
    <source>
        <dbReference type="PROSITE" id="PS50041"/>
    </source>
</evidence>
<dbReference type="Proteomes" id="UP001347796">
    <property type="component" value="Unassembled WGS sequence"/>
</dbReference>
<dbReference type="InterPro" id="IPR016187">
    <property type="entry name" value="CTDL_fold"/>
</dbReference>
<dbReference type="PROSITE" id="PS50041">
    <property type="entry name" value="C_TYPE_LECTIN_2"/>
    <property type="match status" value="1"/>
</dbReference>
<dbReference type="CDD" id="cd00037">
    <property type="entry name" value="CLECT"/>
    <property type="match status" value="1"/>
</dbReference>
<dbReference type="EMBL" id="JAZGQO010000008">
    <property type="protein sequence ID" value="KAK6180471.1"/>
    <property type="molecule type" value="Genomic_DNA"/>
</dbReference>
<dbReference type="PROSITE" id="PS51257">
    <property type="entry name" value="PROKAR_LIPOPROTEIN"/>
    <property type="match status" value="1"/>
</dbReference>
<reference evidence="3 4" key="1">
    <citation type="submission" date="2024-01" db="EMBL/GenBank/DDBJ databases">
        <title>The genome of the rayed Mediterranean limpet Patella caerulea (Linnaeus, 1758).</title>
        <authorList>
            <person name="Anh-Thu Weber A."/>
            <person name="Halstead-Nussloch G."/>
        </authorList>
    </citation>
    <scope>NUCLEOTIDE SEQUENCE [LARGE SCALE GENOMIC DNA]</scope>
    <source>
        <strain evidence="3">AATW-2023a</strain>
        <tissue evidence="3">Whole specimen</tissue>
    </source>
</reference>
<dbReference type="InterPro" id="IPR016186">
    <property type="entry name" value="C-type_lectin-like/link_sf"/>
</dbReference>
<dbReference type="Gene3D" id="3.10.100.10">
    <property type="entry name" value="Mannose-Binding Protein A, subunit A"/>
    <property type="match status" value="1"/>
</dbReference>
<dbReference type="InterPro" id="IPR001304">
    <property type="entry name" value="C-type_lectin-like"/>
</dbReference>
<dbReference type="PANTHER" id="PTHR22801">
    <property type="entry name" value="LITHOSTATHINE"/>
    <property type="match status" value="1"/>
</dbReference>
<sequence>MKTGIIIYGLFVTISCSQIKDAIYQNYNLPSSAKMFYSVKKDDTSRISCGELCFSSEGCLLFYWNNSSCYILNTDDSSGIQSVDITSVYVKGDLKDQCNLDGYMTILGGVLCIKEYTKRDDWFAANVTCNQDGGQLLVMKTNVFHLKLEALKTIPLAGDKYNIGGSDQITEGDWRWTDDSPVTTEEWLGRNPNNKNGVEHCLQLKSLKLNDINCVRSFPFLCEKQSI</sequence>
<keyword evidence="4" id="KW-1185">Reference proteome</keyword>
<proteinExistence type="predicted"/>
<dbReference type="SUPFAM" id="SSF56436">
    <property type="entry name" value="C-type lectin-like"/>
    <property type="match status" value="1"/>
</dbReference>
<dbReference type="SMART" id="SM00034">
    <property type="entry name" value="CLECT"/>
    <property type="match status" value="1"/>
</dbReference>
<dbReference type="Pfam" id="PF00059">
    <property type="entry name" value="Lectin_C"/>
    <property type="match status" value="1"/>
</dbReference>
<dbReference type="PANTHER" id="PTHR22801:SF63">
    <property type="entry name" value="C-TYPE LECTIN DOMAIN-CONTAINING PROTEIN"/>
    <property type="match status" value="1"/>
</dbReference>
<dbReference type="AlphaFoldDB" id="A0AAN8JQ89"/>
<feature type="domain" description="C-type lectin" evidence="2">
    <location>
        <begin position="112"/>
        <end position="223"/>
    </location>
</feature>
<dbReference type="InterPro" id="IPR006583">
    <property type="entry name" value="PAN-3_domain"/>
</dbReference>
<protein>
    <recommendedName>
        <fullName evidence="2">C-type lectin domain-containing protein</fullName>
    </recommendedName>
</protein>
<name>A0AAN8JQ89_PATCE</name>
<evidence type="ECO:0000256" key="1">
    <source>
        <dbReference type="ARBA" id="ARBA00023157"/>
    </source>
</evidence>
<dbReference type="Pfam" id="PF08277">
    <property type="entry name" value="PAN_3"/>
    <property type="match status" value="1"/>
</dbReference>
<gene>
    <name evidence="3" type="ORF">SNE40_012618</name>
</gene>
<dbReference type="PROSITE" id="PS00615">
    <property type="entry name" value="C_TYPE_LECTIN_1"/>
    <property type="match status" value="1"/>
</dbReference>
<evidence type="ECO:0000313" key="3">
    <source>
        <dbReference type="EMBL" id="KAK6180471.1"/>
    </source>
</evidence>
<evidence type="ECO:0000313" key="4">
    <source>
        <dbReference type="Proteomes" id="UP001347796"/>
    </source>
</evidence>
<dbReference type="InterPro" id="IPR050801">
    <property type="entry name" value="Ca-Dep_Lectins_ImmuneDev"/>
</dbReference>
<organism evidence="3 4">
    <name type="scientific">Patella caerulea</name>
    <name type="common">Rayed Mediterranean limpet</name>
    <dbReference type="NCBI Taxonomy" id="87958"/>
    <lineage>
        <taxon>Eukaryota</taxon>
        <taxon>Metazoa</taxon>
        <taxon>Spiralia</taxon>
        <taxon>Lophotrochozoa</taxon>
        <taxon>Mollusca</taxon>
        <taxon>Gastropoda</taxon>
        <taxon>Patellogastropoda</taxon>
        <taxon>Patelloidea</taxon>
        <taxon>Patellidae</taxon>
        <taxon>Patella</taxon>
    </lineage>
</organism>
<dbReference type="InterPro" id="IPR018378">
    <property type="entry name" value="C-type_lectin_CS"/>
</dbReference>
<accession>A0AAN8JQ89</accession>
<comment type="caution">
    <text evidence="3">The sequence shown here is derived from an EMBL/GenBank/DDBJ whole genome shotgun (WGS) entry which is preliminary data.</text>
</comment>
<keyword evidence="1" id="KW-1015">Disulfide bond</keyword>